<dbReference type="Gene3D" id="3.40.50.880">
    <property type="match status" value="1"/>
</dbReference>
<accession>A0A0R1QI81</accession>
<dbReference type="OrthoDB" id="6003696at2"/>
<evidence type="ECO:0000259" key="1">
    <source>
        <dbReference type="Pfam" id="PF01965"/>
    </source>
</evidence>
<dbReference type="InterPro" id="IPR002818">
    <property type="entry name" value="DJ-1/PfpI"/>
</dbReference>
<reference evidence="2 3" key="1">
    <citation type="journal article" date="2015" name="Genome Announc.">
        <title>Expanding the biotechnology potential of lactobacilli through comparative genomics of 213 strains and associated genera.</title>
        <authorList>
            <person name="Sun Z."/>
            <person name="Harris H.M."/>
            <person name="McCann A."/>
            <person name="Guo C."/>
            <person name="Argimon S."/>
            <person name="Zhang W."/>
            <person name="Yang X."/>
            <person name="Jeffery I.B."/>
            <person name="Cooney J.C."/>
            <person name="Kagawa T.F."/>
            <person name="Liu W."/>
            <person name="Song Y."/>
            <person name="Salvetti E."/>
            <person name="Wrobel A."/>
            <person name="Rasinkangas P."/>
            <person name="Parkhill J."/>
            <person name="Rea M.C."/>
            <person name="O'Sullivan O."/>
            <person name="Ritari J."/>
            <person name="Douillard F.P."/>
            <person name="Paul Ross R."/>
            <person name="Yang R."/>
            <person name="Briner A.E."/>
            <person name="Felis G.E."/>
            <person name="de Vos W.M."/>
            <person name="Barrangou R."/>
            <person name="Klaenhammer T.R."/>
            <person name="Caufield P.W."/>
            <person name="Cui Y."/>
            <person name="Zhang H."/>
            <person name="O'Toole P.W."/>
        </authorList>
    </citation>
    <scope>NUCLEOTIDE SEQUENCE [LARGE SCALE GENOMIC DNA]</scope>
    <source>
        <strain evidence="2 3">DSM 14500</strain>
    </source>
</reference>
<dbReference type="Pfam" id="PF01965">
    <property type="entry name" value="DJ-1_PfpI"/>
    <property type="match status" value="1"/>
</dbReference>
<organism evidence="2 3">
    <name type="scientific">Companilactobacillus mindensis DSM 14500</name>
    <dbReference type="NCBI Taxonomy" id="1423770"/>
    <lineage>
        <taxon>Bacteria</taxon>
        <taxon>Bacillati</taxon>
        <taxon>Bacillota</taxon>
        <taxon>Bacilli</taxon>
        <taxon>Lactobacillales</taxon>
        <taxon>Lactobacillaceae</taxon>
        <taxon>Companilactobacillus</taxon>
    </lineage>
</organism>
<dbReference type="PANTHER" id="PTHR48094:SF19">
    <property type="entry name" value="DJ-1_PFPI DOMAIN-CONTAINING PROTEIN"/>
    <property type="match status" value="1"/>
</dbReference>
<evidence type="ECO:0000313" key="3">
    <source>
        <dbReference type="Proteomes" id="UP000050872"/>
    </source>
</evidence>
<proteinExistence type="predicted"/>
<sequence length="196" mass="22350">MKRAVFFVLNEYADWEGGYLSSQLNRNPEWLVKTASIKPEVTSIGGFTTKIDYQVDDIPSDIDLLVLIGGDTWRIENVSLLELIQTRLNSSKPVAAICGSVDYLARNGLLDGYKHTGNSQYLWRKYINYHNDNDYMNEQAVIDNNLVTANGTAVLEFTNLVLKMIEFNSDDQVNKMTDLYKVGLYNYCHQYGSPFH</sequence>
<keyword evidence="3" id="KW-1185">Reference proteome</keyword>
<feature type="domain" description="DJ-1/PfpI" evidence="1">
    <location>
        <begin position="2"/>
        <end position="163"/>
    </location>
</feature>
<dbReference type="GO" id="GO:0005737">
    <property type="term" value="C:cytoplasm"/>
    <property type="evidence" value="ECO:0007669"/>
    <property type="project" value="TreeGrafter"/>
</dbReference>
<gene>
    <name evidence="2" type="ORF">FD29_GL002132</name>
</gene>
<dbReference type="InterPro" id="IPR029062">
    <property type="entry name" value="Class_I_gatase-like"/>
</dbReference>
<comment type="caution">
    <text evidence="2">The sequence shown here is derived from an EMBL/GenBank/DDBJ whole genome shotgun (WGS) entry which is preliminary data.</text>
</comment>
<dbReference type="CDD" id="cd03140">
    <property type="entry name" value="GATase1_PfpI_3"/>
    <property type="match status" value="1"/>
</dbReference>
<protein>
    <submittedName>
        <fullName evidence="2">4-methyl-5(B-hydroxyethyl)-thiazole monophosphate biosynthesis protein</fullName>
    </submittedName>
</protein>
<evidence type="ECO:0000313" key="2">
    <source>
        <dbReference type="EMBL" id="KRL44567.1"/>
    </source>
</evidence>
<dbReference type="PATRIC" id="fig|1423770.3.peg.2189"/>
<dbReference type="Proteomes" id="UP000050872">
    <property type="component" value="Unassembled WGS sequence"/>
</dbReference>
<dbReference type="EMBL" id="AZEZ01000039">
    <property type="protein sequence ID" value="KRL44567.1"/>
    <property type="molecule type" value="Genomic_DNA"/>
</dbReference>
<dbReference type="STRING" id="1423770.FD29_GL002132"/>
<dbReference type="SUPFAM" id="SSF52317">
    <property type="entry name" value="Class I glutamine amidotransferase-like"/>
    <property type="match status" value="1"/>
</dbReference>
<dbReference type="InterPro" id="IPR050325">
    <property type="entry name" value="Prot/Nucl_acid_deglycase"/>
</dbReference>
<dbReference type="PANTHER" id="PTHR48094">
    <property type="entry name" value="PROTEIN/NUCLEIC ACID DEGLYCASE DJ-1-RELATED"/>
    <property type="match status" value="1"/>
</dbReference>
<dbReference type="AlphaFoldDB" id="A0A0R1QI81"/>
<dbReference type="RefSeq" id="WP_057887728.1">
    <property type="nucleotide sequence ID" value="NZ_AZEZ01000039.1"/>
</dbReference>
<name>A0A0R1QI81_9LACO</name>